<evidence type="ECO:0000256" key="1">
    <source>
        <dbReference type="SAM" id="MobiDB-lite"/>
    </source>
</evidence>
<evidence type="ECO:0000313" key="2">
    <source>
        <dbReference type="EMBL" id="ABB49497.1"/>
    </source>
</evidence>
<protein>
    <recommendedName>
        <fullName evidence="4">Lipoprotein</fullName>
    </recommendedName>
</protein>
<reference evidence="3" key="1">
    <citation type="submission" date="2005-07" db="EMBL/GenBank/DDBJ databases">
        <title>Complete sequence of Prochlorococcus marinus str. MIT 9312.</title>
        <authorList>
            <consortium name="US DOE Joint Genome Institute"/>
            <person name="Copeland A."/>
            <person name="Lucas S."/>
            <person name="Lapidus A."/>
            <person name="Barry K."/>
            <person name="Detter J.C."/>
            <person name="Glavina T."/>
            <person name="Hammon N."/>
            <person name="Israni S."/>
            <person name="Pitluck S."/>
            <person name="Thiel J."/>
            <person name="Schmutz J."/>
            <person name="Larimer F."/>
            <person name="Land M."/>
            <person name="Kyrpides N."/>
            <person name="Lykidis A."/>
            <person name="Richardson P."/>
        </authorList>
    </citation>
    <scope>NUCLEOTIDE SEQUENCE [LARGE SCALE GENOMIC DNA]</scope>
    <source>
        <strain evidence="3">MIT 9312</strain>
    </source>
</reference>
<sequence length="206" mass="24396">MILKKKEFFLLIFLILMQSCSGGRIGNFLESSFNDLEKISQDEDFQKNLEKPKSVLENKKINEKNNEKRKKIEKSKSVLENKKINEKNNEKRKKIEKPKSVLENKKINEKNNEKRKKIEKSKSVLENKKEINSEKIQKQKNNKIKNSSKKRKIELQSYKIIFILKDVDPKDPTEELSTILSDSEVNFEIEKIERILDSKNKIMNKN</sequence>
<organism evidence="2 3">
    <name type="scientific">Prochlorococcus marinus (strain MIT 9312)</name>
    <dbReference type="NCBI Taxonomy" id="74546"/>
    <lineage>
        <taxon>Bacteria</taxon>
        <taxon>Bacillati</taxon>
        <taxon>Cyanobacteriota</taxon>
        <taxon>Cyanophyceae</taxon>
        <taxon>Synechococcales</taxon>
        <taxon>Prochlorococcaceae</taxon>
        <taxon>Prochlorococcus</taxon>
    </lineage>
</organism>
<name>Q31C98_PROM9</name>
<feature type="region of interest" description="Disordered" evidence="1">
    <location>
        <begin position="84"/>
        <end position="148"/>
    </location>
</feature>
<feature type="compositionally biased region" description="Basic and acidic residues" evidence="1">
    <location>
        <begin position="97"/>
        <end position="112"/>
    </location>
</feature>
<dbReference type="RefSeq" id="WP_011375996.1">
    <property type="nucleotide sequence ID" value="NC_007577.1"/>
</dbReference>
<dbReference type="KEGG" id="pmi:PMT9312_0436"/>
<feature type="compositionally biased region" description="Basic and acidic residues" evidence="1">
    <location>
        <begin position="120"/>
        <end position="137"/>
    </location>
</feature>
<dbReference type="eggNOG" id="ENOG50324EZ">
    <property type="taxonomic scope" value="Bacteria"/>
</dbReference>
<proteinExistence type="predicted"/>
<feature type="compositionally biased region" description="Basic residues" evidence="1">
    <location>
        <begin position="138"/>
        <end position="148"/>
    </location>
</feature>
<evidence type="ECO:0008006" key="4">
    <source>
        <dbReference type="Google" id="ProtNLM"/>
    </source>
</evidence>
<evidence type="ECO:0000313" key="3">
    <source>
        <dbReference type="Proteomes" id="UP000002715"/>
    </source>
</evidence>
<gene>
    <name evidence="2" type="ordered locus">PMT9312_0436</name>
</gene>
<dbReference type="HOGENOM" id="CLU_1401365_0_0_3"/>
<dbReference type="AlphaFoldDB" id="Q31C98"/>
<dbReference type="STRING" id="74546.PMT9312_0436"/>
<dbReference type="OrthoDB" id="541290at2"/>
<dbReference type="PROSITE" id="PS51257">
    <property type="entry name" value="PROKAR_LIPOPROTEIN"/>
    <property type="match status" value="1"/>
</dbReference>
<dbReference type="Proteomes" id="UP000002715">
    <property type="component" value="Chromosome"/>
</dbReference>
<dbReference type="EMBL" id="CP000111">
    <property type="protein sequence ID" value="ABB49497.1"/>
    <property type="molecule type" value="Genomic_DNA"/>
</dbReference>
<accession>Q31C98</accession>